<proteinExistence type="predicted"/>
<evidence type="ECO:0000256" key="1">
    <source>
        <dbReference type="SAM" id="Phobius"/>
    </source>
</evidence>
<comment type="caution">
    <text evidence="2">The sequence shown here is derived from an EMBL/GenBank/DDBJ whole genome shotgun (WGS) entry which is preliminary data.</text>
</comment>
<protein>
    <submittedName>
        <fullName evidence="2">Uncharacterized protein</fullName>
    </submittedName>
</protein>
<evidence type="ECO:0000313" key="3">
    <source>
        <dbReference type="Proteomes" id="UP000238479"/>
    </source>
</evidence>
<dbReference type="EMBL" id="PDCK01000043">
    <property type="protein sequence ID" value="PRQ32934.1"/>
    <property type="molecule type" value="Genomic_DNA"/>
</dbReference>
<dbReference type="Proteomes" id="UP000238479">
    <property type="component" value="Chromosome 5"/>
</dbReference>
<dbReference type="AlphaFoldDB" id="A0A2P6QFI7"/>
<gene>
    <name evidence="2" type="ORF">RchiOBHm_Chr5g0051901</name>
</gene>
<evidence type="ECO:0000313" key="2">
    <source>
        <dbReference type="EMBL" id="PRQ32934.1"/>
    </source>
</evidence>
<accession>A0A2P6QFI7</accession>
<keyword evidence="1" id="KW-0472">Membrane</keyword>
<name>A0A2P6QFI7_ROSCH</name>
<keyword evidence="3" id="KW-1185">Reference proteome</keyword>
<feature type="transmembrane region" description="Helical" evidence="1">
    <location>
        <begin position="24"/>
        <end position="43"/>
    </location>
</feature>
<sequence length="55" mass="6640">MVVSCRKLIHTMLCWSNYIMQPDYYLHFLCSVTVLLNIVYFVYIRLQFLFRLSGS</sequence>
<dbReference type="Gramene" id="PRQ32934">
    <property type="protein sequence ID" value="PRQ32934"/>
    <property type="gene ID" value="RchiOBHm_Chr5g0051901"/>
</dbReference>
<reference evidence="2 3" key="1">
    <citation type="journal article" date="2018" name="Nat. Genet.">
        <title>The Rosa genome provides new insights in the design of modern roses.</title>
        <authorList>
            <person name="Bendahmane M."/>
        </authorList>
    </citation>
    <scope>NUCLEOTIDE SEQUENCE [LARGE SCALE GENOMIC DNA]</scope>
    <source>
        <strain evidence="3">cv. Old Blush</strain>
    </source>
</reference>
<organism evidence="2 3">
    <name type="scientific">Rosa chinensis</name>
    <name type="common">China rose</name>
    <dbReference type="NCBI Taxonomy" id="74649"/>
    <lineage>
        <taxon>Eukaryota</taxon>
        <taxon>Viridiplantae</taxon>
        <taxon>Streptophyta</taxon>
        <taxon>Embryophyta</taxon>
        <taxon>Tracheophyta</taxon>
        <taxon>Spermatophyta</taxon>
        <taxon>Magnoliopsida</taxon>
        <taxon>eudicotyledons</taxon>
        <taxon>Gunneridae</taxon>
        <taxon>Pentapetalae</taxon>
        <taxon>rosids</taxon>
        <taxon>fabids</taxon>
        <taxon>Rosales</taxon>
        <taxon>Rosaceae</taxon>
        <taxon>Rosoideae</taxon>
        <taxon>Rosoideae incertae sedis</taxon>
        <taxon>Rosa</taxon>
    </lineage>
</organism>
<keyword evidence="1" id="KW-1133">Transmembrane helix</keyword>
<keyword evidence="1" id="KW-0812">Transmembrane</keyword>